<gene>
    <name evidence="2" type="ORF">J1N35_040035</name>
</gene>
<accession>A0A9D3ZHZ3</accession>
<proteinExistence type="predicted"/>
<protein>
    <recommendedName>
        <fullName evidence="1">DUF4283 domain-containing protein</fullName>
    </recommendedName>
</protein>
<evidence type="ECO:0000259" key="1">
    <source>
        <dbReference type="Pfam" id="PF14111"/>
    </source>
</evidence>
<evidence type="ECO:0000313" key="3">
    <source>
        <dbReference type="Proteomes" id="UP000828251"/>
    </source>
</evidence>
<dbReference type="Proteomes" id="UP000828251">
    <property type="component" value="Unassembled WGS sequence"/>
</dbReference>
<evidence type="ECO:0000313" key="2">
    <source>
        <dbReference type="EMBL" id="KAH1038292.1"/>
    </source>
</evidence>
<name>A0A9D3ZHZ3_9ROSI</name>
<feature type="domain" description="DUF4283" evidence="1">
    <location>
        <begin position="32"/>
        <end position="89"/>
    </location>
</feature>
<dbReference type="EMBL" id="JAIQCV010000012">
    <property type="protein sequence ID" value="KAH1038292.1"/>
    <property type="molecule type" value="Genomic_DNA"/>
</dbReference>
<dbReference type="Pfam" id="PF14111">
    <property type="entry name" value="DUF4283"/>
    <property type="match status" value="1"/>
</dbReference>
<dbReference type="InterPro" id="IPR025558">
    <property type="entry name" value="DUF4283"/>
</dbReference>
<keyword evidence="3" id="KW-1185">Reference proteome</keyword>
<comment type="caution">
    <text evidence="2">The sequence shown here is derived from an EMBL/GenBank/DDBJ whole genome shotgun (WGS) entry which is preliminary data.</text>
</comment>
<sequence length="117" mass="13203">MEKELENLLLDDEEEILQAQLDPDSIPEIVDLCLVGCFLITSVIHFSAMRSMIANLWHLVIGVQISDLGEKRCMFKFFHNMDLEIGIKGGTDLDKSFDVMLGVNLEGDGGLQRYKDN</sequence>
<dbReference type="AlphaFoldDB" id="A0A9D3ZHZ3"/>
<reference evidence="2 3" key="1">
    <citation type="journal article" date="2021" name="Plant Biotechnol. J.">
        <title>Multi-omics assisted identification of the key and species-specific regulatory components of drought-tolerant mechanisms in Gossypium stocksii.</title>
        <authorList>
            <person name="Yu D."/>
            <person name="Ke L."/>
            <person name="Zhang D."/>
            <person name="Wu Y."/>
            <person name="Sun Y."/>
            <person name="Mei J."/>
            <person name="Sun J."/>
            <person name="Sun Y."/>
        </authorList>
    </citation>
    <scope>NUCLEOTIDE SEQUENCE [LARGE SCALE GENOMIC DNA]</scope>
    <source>
        <strain evidence="3">cv. E1</strain>
        <tissue evidence="2">Leaf</tissue>
    </source>
</reference>
<organism evidence="2 3">
    <name type="scientific">Gossypium stocksii</name>
    <dbReference type="NCBI Taxonomy" id="47602"/>
    <lineage>
        <taxon>Eukaryota</taxon>
        <taxon>Viridiplantae</taxon>
        <taxon>Streptophyta</taxon>
        <taxon>Embryophyta</taxon>
        <taxon>Tracheophyta</taxon>
        <taxon>Spermatophyta</taxon>
        <taxon>Magnoliopsida</taxon>
        <taxon>eudicotyledons</taxon>
        <taxon>Gunneridae</taxon>
        <taxon>Pentapetalae</taxon>
        <taxon>rosids</taxon>
        <taxon>malvids</taxon>
        <taxon>Malvales</taxon>
        <taxon>Malvaceae</taxon>
        <taxon>Malvoideae</taxon>
        <taxon>Gossypium</taxon>
    </lineage>
</organism>